<reference evidence="12 13" key="1">
    <citation type="journal article" date="2015" name="Genome Announc.">
        <title>Expanding the biotechnology potential of lactobacilli through comparative genomics of 213 strains and associated genera.</title>
        <authorList>
            <person name="Sun Z."/>
            <person name="Harris H.M."/>
            <person name="McCann A."/>
            <person name="Guo C."/>
            <person name="Argimon S."/>
            <person name="Zhang W."/>
            <person name="Yang X."/>
            <person name="Jeffery I.B."/>
            <person name="Cooney J.C."/>
            <person name="Kagawa T.F."/>
            <person name="Liu W."/>
            <person name="Song Y."/>
            <person name="Salvetti E."/>
            <person name="Wrobel A."/>
            <person name="Rasinkangas P."/>
            <person name="Parkhill J."/>
            <person name="Rea M.C."/>
            <person name="O'Sullivan O."/>
            <person name="Ritari J."/>
            <person name="Douillard F.P."/>
            <person name="Paul Ross R."/>
            <person name="Yang R."/>
            <person name="Briner A.E."/>
            <person name="Felis G.E."/>
            <person name="de Vos W.M."/>
            <person name="Barrangou R."/>
            <person name="Klaenhammer T.R."/>
            <person name="Caufield P.W."/>
            <person name="Cui Y."/>
            <person name="Zhang H."/>
            <person name="O'Toole P.W."/>
        </authorList>
    </citation>
    <scope>NUCLEOTIDE SEQUENCE [LARGE SCALE GENOMIC DNA]</scope>
    <source>
        <strain evidence="12 13">DSM 20405</strain>
    </source>
</reference>
<dbReference type="GO" id="GO:0006400">
    <property type="term" value="P:tRNA modification"/>
    <property type="evidence" value="ECO:0007669"/>
    <property type="project" value="TreeGrafter"/>
</dbReference>
<feature type="binding site" evidence="10">
    <location>
        <begin position="11"/>
        <end position="16"/>
    </location>
    <ligand>
        <name>substrate</name>
    </ligand>
</feature>
<feature type="site" description="Interaction with substrate tRNA" evidence="10">
    <location>
        <position position="100"/>
    </location>
</feature>
<dbReference type="PANTHER" id="PTHR11088">
    <property type="entry name" value="TRNA DIMETHYLALLYLTRANSFERASE"/>
    <property type="match status" value="1"/>
</dbReference>
<dbReference type="PATRIC" id="fig|1410657.5.peg.1657"/>
<evidence type="ECO:0000256" key="9">
    <source>
        <dbReference type="ARBA" id="ARBA00049563"/>
    </source>
</evidence>
<proteinExistence type="inferred from homology"/>
<feature type="region of interest" description="Interaction with substrate tRNA" evidence="10">
    <location>
        <begin position="34"/>
        <end position="37"/>
    </location>
</feature>
<evidence type="ECO:0000256" key="2">
    <source>
        <dbReference type="ARBA" id="ARBA00003213"/>
    </source>
</evidence>
<evidence type="ECO:0000256" key="7">
    <source>
        <dbReference type="ARBA" id="ARBA00022840"/>
    </source>
</evidence>
<dbReference type="EMBL" id="JQBL01000005">
    <property type="protein sequence ID" value="KRN50789.1"/>
    <property type="molecule type" value="Genomic_DNA"/>
</dbReference>
<dbReference type="AlphaFoldDB" id="A0A0R2HKA0"/>
<dbReference type="InterPro" id="IPR018022">
    <property type="entry name" value="IPT"/>
</dbReference>
<dbReference type="Gene3D" id="3.40.50.300">
    <property type="entry name" value="P-loop containing nucleotide triphosphate hydrolases"/>
    <property type="match status" value="1"/>
</dbReference>
<dbReference type="InterPro" id="IPR008144">
    <property type="entry name" value="Guanylate_kin-like_dom"/>
</dbReference>
<comment type="function">
    <text evidence="2 10">Catalyzes the transfer of a dimethylallyl group onto the adenine at position 37 in tRNAs that read codons beginning with uridine, leading to the formation of N6-(dimethylallyl)adenosine (i(6)A).</text>
</comment>
<keyword evidence="13" id="KW-1185">Reference proteome</keyword>
<dbReference type="RefSeq" id="WP_031588514.1">
    <property type="nucleotide sequence ID" value="NZ_JNKN01000001.1"/>
</dbReference>
<evidence type="ECO:0000313" key="12">
    <source>
        <dbReference type="EMBL" id="KRN50789.1"/>
    </source>
</evidence>
<evidence type="ECO:0000256" key="5">
    <source>
        <dbReference type="ARBA" id="ARBA00022694"/>
    </source>
</evidence>
<evidence type="ECO:0000256" key="6">
    <source>
        <dbReference type="ARBA" id="ARBA00022741"/>
    </source>
</evidence>
<sequence length="306" mass="35615">MEKVIVIVGPTGVGKTALGVALAKQLNGEVISGDSMQIYKRMDIGTAKVTEDEMQGVVHHLIDIKEPSEEYSVTEFQETVRACIDDIVKRGKLPIIVGGTGLYIKAVLYDYTFEKCDSDPKKMEEKYKDYSNEELYERLKEVDPGATRNIHPNNRRRVLRAIEIFETTGKRKSEMEDAQRHEMIYDATCIGLTLDREKLYERIDKRVDIMMENGLEQEVKSLIEEGCKPTYQSMRGIGYKEWFEYFEGRSSKEEVIALIKKHSRNYAKRQFTWFNNQMMVNWYEVNVEHFEKTVNKVKEDLINGYE</sequence>
<protein>
    <recommendedName>
        <fullName evidence="10">tRNA dimethylallyltransferase</fullName>
        <ecNumber evidence="10">2.5.1.75</ecNumber>
    </recommendedName>
    <alternativeName>
        <fullName evidence="10">Dimethylallyl diphosphate:tRNA dimethylallyltransferase</fullName>
        <shortName evidence="10">DMAPP:tRNA dimethylallyltransferase</shortName>
        <shortName evidence="10">DMATase</shortName>
    </alternativeName>
    <alternativeName>
        <fullName evidence="10">Isopentenyl-diphosphate:tRNA isopentenyltransferase</fullName>
        <shortName evidence="10">IPP transferase</shortName>
        <shortName evidence="10">IPPT</shortName>
        <shortName evidence="10">IPTase</shortName>
    </alternativeName>
</protein>
<comment type="subunit">
    <text evidence="10">Monomer.</text>
</comment>
<organism evidence="12 13">
    <name type="scientific">Kandleria vitulina DSM 20405</name>
    <dbReference type="NCBI Taxonomy" id="1410657"/>
    <lineage>
        <taxon>Bacteria</taxon>
        <taxon>Bacillati</taxon>
        <taxon>Bacillota</taxon>
        <taxon>Erysipelotrichia</taxon>
        <taxon>Erysipelotrichales</taxon>
        <taxon>Coprobacillaceae</taxon>
        <taxon>Kandleria</taxon>
    </lineage>
</organism>
<comment type="cofactor">
    <cofactor evidence="1 10">
        <name>Mg(2+)</name>
        <dbReference type="ChEBI" id="CHEBI:18420"/>
    </cofactor>
</comment>
<dbReference type="PROSITE" id="PS50052">
    <property type="entry name" value="GUANYLATE_KINASE_2"/>
    <property type="match status" value="1"/>
</dbReference>
<name>A0A0R2HKA0_9FIRM</name>
<evidence type="ECO:0000313" key="13">
    <source>
        <dbReference type="Proteomes" id="UP000051841"/>
    </source>
</evidence>
<dbReference type="Gene3D" id="1.10.20.140">
    <property type="match status" value="1"/>
</dbReference>
<dbReference type="SUPFAM" id="SSF52540">
    <property type="entry name" value="P-loop containing nucleoside triphosphate hydrolases"/>
    <property type="match status" value="2"/>
</dbReference>
<comment type="catalytic activity">
    <reaction evidence="9 10">
        <text>adenosine(37) in tRNA + dimethylallyl diphosphate = N(6)-dimethylallyladenosine(37) in tRNA + diphosphate</text>
        <dbReference type="Rhea" id="RHEA:26482"/>
        <dbReference type="Rhea" id="RHEA-COMP:10162"/>
        <dbReference type="Rhea" id="RHEA-COMP:10375"/>
        <dbReference type="ChEBI" id="CHEBI:33019"/>
        <dbReference type="ChEBI" id="CHEBI:57623"/>
        <dbReference type="ChEBI" id="CHEBI:74411"/>
        <dbReference type="ChEBI" id="CHEBI:74415"/>
        <dbReference type="EC" id="2.5.1.75"/>
    </reaction>
</comment>
<evidence type="ECO:0000256" key="1">
    <source>
        <dbReference type="ARBA" id="ARBA00001946"/>
    </source>
</evidence>
<dbReference type="Pfam" id="PF01715">
    <property type="entry name" value="IPPT"/>
    <property type="match status" value="1"/>
</dbReference>
<dbReference type="NCBIfam" id="TIGR00174">
    <property type="entry name" value="miaA"/>
    <property type="match status" value="1"/>
</dbReference>
<dbReference type="HAMAP" id="MF_00185">
    <property type="entry name" value="IPP_trans"/>
    <property type="match status" value="1"/>
</dbReference>
<gene>
    <name evidence="10" type="primary">miaA</name>
    <name evidence="12" type="ORF">IV49_GL001605</name>
</gene>
<dbReference type="PANTHER" id="PTHR11088:SF60">
    <property type="entry name" value="TRNA DIMETHYLALLYLTRANSFERASE"/>
    <property type="match status" value="1"/>
</dbReference>
<dbReference type="GO" id="GO:0005524">
    <property type="term" value="F:ATP binding"/>
    <property type="evidence" value="ECO:0007669"/>
    <property type="project" value="UniProtKB-UniRule"/>
</dbReference>
<keyword evidence="6 10" id="KW-0547">Nucleotide-binding</keyword>
<accession>A0A0R2HKA0</accession>
<feature type="binding site" evidence="10">
    <location>
        <begin position="9"/>
        <end position="16"/>
    </location>
    <ligand>
        <name>ATP</name>
        <dbReference type="ChEBI" id="CHEBI:30616"/>
    </ligand>
</feature>
<comment type="caution">
    <text evidence="12">The sequence shown here is derived from an EMBL/GenBank/DDBJ whole genome shotgun (WGS) entry which is preliminary data.</text>
</comment>
<evidence type="ECO:0000259" key="11">
    <source>
        <dbReference type="PROSITE" id="PS50052"/>
    </source>
</evidence>
<dbReference type="GO" id="GO:0052381">
    <property type="term" value="F:tRNA dimethylallyltransferase activity"/>
    <property type="evidence" value="ECO:0007669"/>
    <property type="project" value="UniProtKB-UniRule"/>
</dbReference>
<dbReference type="Proteomes" id="UP000051841">
    <property type="component" value="Unassembled WGS sequence"/>
</dbReference>
<keyword evidence="7 10" id="KW-0067">ATP-binding</keyword>
<feature type="domain" description="Guanylate kinase-like" evidence="11">
    <location>
        <begin position="2"/>
        <end position="208"/>
    </location>
</feature>
<evidence type="ECO:0000256" key="8">
    <source>
        <dbReference type="ARBA" id="ARBA00022842"/>
    </source>
</evidence>
<comment type="caution">
    <text evidence="10">Lacks conserved residue(s) required for the propagation of feature annotation.</text>
</comment>
<comment type="similarity">
    <text evidence="3 10">Belongs to the IPP transferase family.</text>
</comment>
<evidence type="ECO:0000256" key="3">
    <source>
        <dbReference type="ARBA" id="ARBA00005842"/>
    </source>
</evidence>
<dbReference type="EC" id="2.5.1.75" evidence="10"/>
<dbReference type="InterPro" id="IPR039657">
    <property type="entry name" value="Dimethylallyltransferase"/>
</dbReference>
<keyword evidence="4 10" id="KW-0808">Transferase</keyword>
<evidence type="ECO:0000256" key="4">
    <source>
        <dbReference type="ARBA" id="ARBA00022679"/>
    </source>
</evidence>
<keyword evidence="8 10" id="KW-0460">Magnesium</keyword>
<evidence type="ECO:0000256" key="10">
    <source>
        <dbReference type="HAMAP-Rule" id="MF_00185"/>
    </source>
</evidence>
<keyword evidence="5 10" id="KW-0819">tRNA processing</keyword>
<dbReference type="InterPro" id="IPR027417">
    <property type="entry name" value="P-loop_NTPase"/>
</dbReference>